<accession>A0A813E6G3</accession>
<dbReference type="Proteomes" id="UP000654075">
    <property type="component" value="Unassembled WGS sequence"/>
</dbReference>
<feature type="region of interest" description="Disordered" evidence="1">
    <location>
        <begin position="41"/>
        <end position="65"/>
    </location>
</feature>
<evidence type="ECO:0000313" key="3">
    <source>
        <dbReference type="Proteomes" id="UP000654075"/>
    </source>
</evidence>
<evidence type="ECO:0000256" key="1">
    <source>
        <dbReference type="SAM" id="MobiDB-lite"/>
    </source>
</evidence>
<dbReference type="EMBL" id="CAJNNV010009583">
    <property type="protein sequence ID" value="CAE8597568.1"/>
    <property type="molecule type" value="Genomic_DNA"/>
</dbReference>
<keyword evidence="3" id="KW-1185">Reference proteome</keyword>
<protein>
    <submittedName>
        <fullName evidence="2">Uncharacterized protein</fullName>
    </submittedName>
</protein>
<gene>
    <name evidence="2" type="ORF">PGLA1383_LOCUS16008</name>
</gene>
<reference evidence="2" key="1">
    <citation type="submission" date="2021-02" db="EMBL/GenBank/DDBJ databases">
        <authorList>
            <person name="Dougan E. K."/>
            <person name="Rhodes N."/>
            <person name="Thang M."/>
            <person name="Chan C."/>
        </authorList>
    </citation>
    <scope>NUCLEOTIDE SEQUENCE</scope>
</reference>
<evidence type="ECO:0000313" key="2">
    <source>
        <dbReference type="EMBL" id="CAE8597568.1"/>
    </source>
</evidence>
<feature type="compositionally biased region" description="Polar residues" evidence="1">
    <location>
        <begin position="49"/>
        <end position="65"/>
    </location>
</feature>
<proteinExistence type="predicted"/>
<dbReference type="AlphaFoldDB" id="A0A813E6G3"/>
<comment type="caution">
    <text evidence="2">The sequence shown here is derived from an EMBL/GenBank/DDBJ whole genome shotgun (WGS) entry which is preliminary data.</text>
</comment>
<sequence>MHMSVRHMESCISPVAKMLDLVLGRSVRHIAASSEVMHYGKAEEDQHRTQQLGSRTGQAPNTSMNTTTITTTITTTTRNAGCVCHQAWGKTHAPCVAEAKY</sequence>
<organism evidence="2 3">
    <name type="scientific">Polarella glacialis</name>
    <name type="common">Dinoflagellate</name>
    <dbReference type="NCBI Taxonomy" id="89957"/>
    <lineage>
        <taxon>Eukaryota</taxon>
        <taxon>Sar</taxon>
        <taxon>Alveolata</taxon>
        <taxon>Dinophyceae</taxon>
        <taxon>Suessiales</taxon>
        <taxon>Suessiaceae</taxon>
        <taxon>Polarella</taxon>
    </lineage>
</organism>
<name>A0A813E6G3_POLGL</name>